<dbReference type="EMBL" id="FRAR01000042">
    <property type="protein sequence ID" value="SHL02707.1"/>
    <property type="molecule type" value="Genomic_DNA"/>
</dbReference>
<dbReference type="Gene3D" id="3.40.1190.20">
    <property type="match status" value="1"/>
</dbReference>
<comment type="pathway">
    <text evidence="13">Cofactor biosynthesis; thiamine diphosphate biosynthesis; 4-amino-2-methyl-5-diphosphomethylpyrimidine from 5-amino-1-(5-phospho-D-ribosyl)imidazole: step 2/3.</text>
</comment>
<evidence type="ECO:0000256" key="14">
    <source>
        <dbReference type="ARBA" id="ARBA00042102"/>
    </source>
</evidence>
<reference evidence="18" key="1">
    <citation type="submission" date="2016-11" db="EMBL/GenBank/DDBJ databases">
        <authorList>
            <person name="Varghese N."/>
            <person name="Submissions S."/>
        </authorList>
    </citation>
    <scope>NUCLEOTIDE SEQUENCE [LARGE SCALE GENOMIC DNA]</scope>
    <source>
        <strain evidence="18">DSM 10349</strain>
    </source>
</reference>
<feature type="domain" description="Pyridoxamine kinase/Phosphomethylpyrimidine kinase" evidence="16">
    <location>
        <begin position="14"/>
        <end position="257"/>
    </location>
</feature>
<dbReference type="EC" id="2.7.1.49" evidence="5"/>
<dbReference type="GO" id="GO:0008972">
    <property type="term" value="F:phosphomethylpyrimidine kinase activity"/>
    <property type="evidence" value="ECO:0007669"/>
    <property type="project" value="UniProtKB-EC"/>
</dbReference>
<dbReference type="GO" id="GO:0005829">
    <property type="term" value="C:cytosol"/>
    <property type="evidence" value="ECO:0007669"/>
    <property type="project" value="TreeGrafter"/>
</dbReference>
<comment type="similarity">
    <text evidence="4">Belongs to the ThiD family.</text>
</comment>
<evidence type="ECO:0000313" key="18">
    <source>
        <dbReference type="Proteomes" id="UP000183997"/>
    </source>
</evidence>
<dbReference type="FunFam" id="3.40.1190.20:FF:000003">
    <property type="entry name" value="Phosphomethylpyrimidine kinase ThiD"/>
    <property type="match status" value="1"/>
</dbReference>
<keyword evidence="9" id="KW-0547">Nucleotide-binding</keyword>
<accession>A0A1M6X9Q3</accession>
<evidence type="ECO:0000256" key="15">
    <source>
        <dbReference type="ARBA" id="ARBA00043176"/>
    </source>
</evidence>
<dbReference type="SUPFAM" id="SSF53613">
    <property type="entry name" value="Ribokinase-like"/>
    <property type="match status" value="1"/>
</dbReference>
<dbReference type="PANTHER" id="PTHR20858">
    <property type="entry name" value="PHOSPHOMETHYLPYRIMIDINE KINASE"/>
    <property type="match status" value="1"/>
</dbReference>
<evidence type="ECO:0000256" key="7">
    <source>
        <dbReference type="ARBA" id="ARBA00019161"/>
    </source>
</evidence>
<evidence type="ECO:0000256" key="2">
    <source>
        <dbReference type="ARBA" id="ARBA00000565"/>
    </source>
</evidence>
<keyword evidence="10 17" id="KW-0418">Kinase</keyword>
<protein>
    <recommendedName>
        <fullName evidence="7">Hydroxymethylpyrimidine/phosphomethylpyrimidine kinase</fullName>
        <ecNumber evidence="5">2.7.1.49</ecNumber>
        <ecNumber evidence="6">2.7.4.7</ecNumber>
    </recommendedName>
    <alternativeName>
        <fullName evidence="14">Hydroxymethylpyrimidine kinase</fullName>
    </alternativeName>
    <alternativeName>
        <fullName evidence="15">Hydroxymethylpyrimidine phosphate kinase</fullName>
    </alternativeName>
</protein>
<dbReference type="GO" id="GO:0008902">
    <property type="term" value="F:hydroxymethylpyrimidine kinase activity"/>
    <property type="evidence" value="ECO:0007669"/>
    <property type="project" value="UniProtKB-EC"/>
</dbReference>
<keyword evidence="12" id="KW-0784">Thiamine biosynthesis</keyword>
<dbReference type="PANTHER" id="PTHR20858:SF17">
    <property type="entry name" value="HYDROXYMETHYLPYRIMIDINE_PHOSPHOMETHYLPYRIMIDINE KINASE THI20-RELATED"/>
    <property type="match status" value="1"/>
</dbReference>
<name>A0A1M6X9Q3_9FIRM</name>
<dbReference type="Proteomes" id="UP000183997">
    <property type="component" value="Unassembled WGS sequence"/>
</dbReference>
<dbReference type="InterPro" id="IPR004399">
    <property type="entry name" value="HMP/HMP-P_kinase_dom"/>
</dbReference>
<evidence type="ECO:0000256" key="6">
    <source>
        <dbReference type="ARBA" id="ARBA00012963"/>
    </source>
</evidence>
<dbReference type="GO" id="GO:0009228">
    <property type="term" value="P:thiamine biosynthetic process"/>
    <property type="evidence" value="ECO:0007669"/>
    <property type="project" value="UniProtKB-KW"/>
</dbReference>
<keyword evidence="8" id="KW-0808">Transferase</keyword>
<keyword evidence="11" id="KW-0067">ATP-binding</keyword>
<organism evidence="17 18">
    <name type="scientific">Desulforamulus aeronauticus DSM 10349</name>
    <dbReference type="NCBI Taxonomy" id="1121421"/>
    <lineage>
        <taxon>Bacteria</taxon>
        <taxon>Bacillati</taxon>
        <taxon>Bacillota</taxon>
        <taxon>Clostridia</taxon>
        <taxon>Eubacteriales</taxon>
        <taxon>Peptococcaceae</taxon>
        <taxon>Desulforamulus</taxon>
    </lineage>
</organism>
<dbReference type="CDD" id="cd01169">
    <property type="entry name" value="HMPP_kinase"/>
    <property type="match status" value="1"/>
</dbReference>
<dbReference type="OrthoDB" id="9810880at2"/>
<gene>
    <name evidence="17" type="ORF">SAMN02745123_03955</name>
</gene>
<evidence type="ECO:0000256" key="9">
    <source>
        <dbReference type="ARBA" id="ARBA00022741"/>
    </source>
</evidence>
<comment type="catalytic activity">
    <reaction evidence="2">
        <text>4-amino-2-methyl-5-(phosphooxymethyl)pyrimidine + ATP = 4-amino-2-methyl-5-(diphosphooxymethyl)pyrimidine + ADP</text>
        <dbReference type="Rhea" id="RHEA:19893"/>
        <dbReference type="ChEBI" id="CHEBI:30616"/>
        <dbReference type="ChEBI" id="CHEBI:57841"/>
        <dbReference type="ChEBI" id="CHEBI:58354"/>
        <dbReference type="ChEBI" id="CHEBI:456216"/>
        <dbReference type="EC" id="2.7.4.7"/>
    </reaction>
</comment>
<dbReference type="InterPro" id="IPR013749">
    <property type="entry name" value="PM/HMP-P_kinase-1"/>
</dbReference>
<evidence type="ECO:0000256" key="11">
    <source>
        <dbReference type="ARBA" id="ARBA00022840"/>
    </source>
</evidence>
<evidence type="ECO:0000256" key="8">
    <source>
        <dbReference type="ARBA" id="ARBA00022679"/>
    </source>
</evidence>
<evidence type="ECO:0000256" key="10">
    <source>
        <dbReference type="ARBA" id="ARBA00022777"/>
    </source>
</evidence>
<proteinExistence type="inferred from homology"/>
<dbReference type="InterPro" id="IPR029056">
    <property type="entry name" value="Ribokinase-like"/>
</dbReference>
<dbReference type="AlphaFoldDB" id="A0A1M6X9Q3"/>
<dbReference type="STRING" id="1121421.SAMN02745123_03955"/>
<evidence type="ECO:0000256" key="5">
    <source>
        <dbReference type="ARBA" id="ARBA00012135"/>
    </source>
</evidence>
<sequence>MNKIAKALTIAGSDSGGGAGILADIKTFQELEVFGMSAITAITAQNTLGVQGVYPLSVEAVQQQIKSIGEDIGTDALKTGMLFSSEIIQVVAEQIKHYQWRNVVVDPVMIAKGGASLLQREAIEALKKDLLPLATVITPNIPEAELLTGITIKRLADRQKAAQYLWDLGVAHVVIKGGHGEGELVDLLFDGKEFTEYRSERIQTKNTHGTGCTFAAAVTAELAKGREVKEAVQVAKDFIQAAVENQIEVGHGHGPTNHWAYRREKMKKHR</sequence>
<dbReference type="RefSeq" id="WP_072917747.1">
    <property type="nucleotide sequence ID" value="NZ_FRAR01000042.1"/>
</dbReference>
<evidence type="ECO:0000256" key="3">
    <source>
        <dbReference type="ARBA" id="ARBA00004769"/>
    </source>
</evidence>
<evidence type="ECO:0000256" key="4">
    <source>
        <dbReference type="ARBA" id="ARBA00009879"/>
    </source>
</evidence>
<dbReference type="EC" id="2.7.4.7" evidence="6"/>
<dbReference type="GO" id="GO:0005524">
    <property type="term" value="F:ATP binding"/>
    <property type="evidence" value="ECO:0007669"/>
    <property type="project" value="UniProtKB-KW"/>
</dbReference>
<evidence type="ECO:0000256" key="13">
    <source>
        <dbReference type="ARBA" id="ARBA00037917"/>
    </source>
</evidence>
<evidence type="ECO:0000259" key="16">
    <source>
        <dbReference type="Pfam" id="PF08543"/>
    </source>
</evidence>
<keyword evidence="18" id="KW-1185">Reference proteome</keyword>
<evidence type="ECO:0000256" key="1">
    <source>
        <dbReference type="ARBA" id="ARBA00000151"/>
    </source>
</evidence>
<dbReference type="NCBIfam" id="TIGR00097">
    <property type="entry name" value="HMP-P_kinase"/>
    <property type="match status" value="1"/>
</dbReference>
<dbReference type="Pfam" id="PF08543">
    <property type="entry name" value="Phos_pyr_kin"/>
    <property type="match status" value="1"/>
</dbReference>
<comment type="catalytic activity">
    <reaction evidence="1">
        <text>4-amino-5-hydroxymethyl-2-methylpyrimidine + ATP = 4-amino-2-methyl-5-(phosphooxymethyl)pyrimidine + ADP + H(+)</text>
        <dbReference type="Rhea" id="RHEA:23096"/>
        <dbReference type="ChEBI" id="CHEBI:15378"/>
        <dbReference type="ChEBI" id="CHEBI:16892"/>
        <dbReference type="ChEBI" id="CHEBI:30616"/>
        <dbReference type="ChEBI" id="CHEBI:58354"/>
        <dbReference type="ChEBI" id="CHEBI:456216"/>
        <dbReference type="EC" id="2.7.1.49"/>
    </reaction>
</comment>
<comment type="pathway">
    <text evidence="3">Cofactor biosynthesis; thiamine diphosphate biosynthesis; 4-amino-2-methyl-5-diphosphomethylpyrimidine from 5-amino-1-(5-phospho-D-ribosyl)imidazole: step 3/3.</text>
</comment>
<evidence type="ECO:0000256" key="12">
    <source>
        <dbReference type="ARBA" id="ARBA00022977"/>
    </source>
</evidence>
<evidence type="ECO:0000313" key="17">
    <source>
        <dbReference type="EMBL" id="SHL02707.1"/>
    </source>
</evidence>